<evidence type="ECO:0000313" key="2">
    <source>
        <dbReference type="Proteomes" id="UP000279833"/>
    </source>
</evidence>
<sequence>MMTYLSDVNHGIQWITFMHLDDSEFTGDLVLLSHTHQQMQMKTTSVVAASAAVGLNIHKGKGDILECSTGNTNPVSLDKETREEVETVTYLDSVIDERGESGADVKVRIDKARAAFRKLNNI</sequence>
<evidence type="ECO:0000313" key="1">
    <source>
        <dbReference type="EMBL" id="VDO85112.1"/>
    </source>
</evidence>
<evidence type="ECO:0000313" key="3">
    <source>
        <dbReference type="WBParaSite" id="SCUD_0000389001-mRNA-1"/>
    </source>
</evidence>
<organism evidence="3">
    <name type="scientific">Schistosoma curassoni</name>
    <dbReference type="NCBI Taxonomy" id="6186"/>
    <lineage>
        <taxon>Eukaryota</taxon>
        <taxon>Metazoa</taxon>
        <taxon>Spiralia</taxon>
        <taxon>Lophotrochozoa</taxon>
        <taxon>Platyhelminthes</taxon>
        <taxon>Trematoda</taxon>
        <taxon>Digenea</taxon>
        <taxon>Strigeidida</taxon>
        <taxon>Schistosomatoidea</taxon>
        <taxon>Schistosomatidae</taxon>
        <taxon>Schistosoma</taxon>
    </lineage>
</organism>
<accession>A0A183JMF8</accession>
<dbReference type="WBParaSite" id="SCUD_0000389001-mRNA-1">
    <property type="protein sequence ID" value="SCUD_0000389001-mRNA-1"/>
    <property type="gene ID" value="SCUD_0000389001"/>
</dbReference>
<reference evidence="1 2" key="2">
    <citation type="submission" date="2018-11" db="EMBL/GenBank/DDBJ databases">
        <authorList>
            <consortium name="Pathogen Informatics"/>
        </authorList>
    </citation>
    <scope>NUCLEOTIDE SEQUENCE [LARGE SCALE GENOMIC DNA]</scope>
    <source>
        <strain evidence="1">Dakar</strain>
        <strain evidence="2">Dakar, Senegal</strain>
    </source>
</reference>
<dbReference type="AlphaFoldDB" id="A0A183JMF8"/>
<proteinExistence type="predicted"/>
<dbReference type="EMBL" id="UZAK01004676">
    <property type="protein sequence ID" value="VDO85112.1"/>
    <property type="molecule type" value="Genomic_DNA"/>
</dbReference>
<name>A0A183JMF8_9TREM</name>
<reference evidence="3" key="1">
    <citation type="submission" date="2016-06" db="UniProtKB">
        <authorList>
            <consortium name="WormBaseParasite"/>
        </authorList>
    </citation>
    <scope>IDENTIFICATION</scope>
</reference>
<protein>
    <submittedName>
        <fullName evidence="3">Reverse transcriptase domain-containing protein</fullName>
    </submittedName>
</protein>
<keyword evidence="2" id="KW-1185">Reference proteome</keyword>
<dbReference type="Proteomes" id="UP000279833">
    <property type="component" value="Unassembled WGS sequence"/>
</dbReference>
<dbReference type="PANTHER" id="PTHR47027">
    <property type="entry name" value="REVERSE TRANSCRIPTASE DOMAIN-CONTAINING PROTEIN"/>
    <property type="match status" value="1"/>
</dbReference>
<gene>
    <name evidence="1" type="ORF">SCUD_LOCUS3890</name>
</gene>
<dbReference type="PANTHER" id="PTHR47027:SF25">
    <property type="entry name" value="REVERSE TRANSCRIPTASE DOMAIN-CONTAINING PROTEIN"/>
    <property type="match status" value="1"/>
</dbReference>